<gene>
    <name evidence="1" type="ORF">PVK06_049956</name>
</gene>
<name>A0ABR0M9U2_GOSAR</name>
<keyword evidence="2" id="KW-1185">Reference proteome</keyword>
<proteinExistence type="predicted"/>
<dbReference type="EMBL" id="JARKNE010000043">
    <property type="protein sequence ID" value="KAK5769916.1"/>
    <property type="molecule type" value="Genomic_DNA"/>
</dbReference>
<comment type="caution">
    <text evidence="1">The sequence shown here is derived from an EMBL/GenBank/DDBJ whole genome shotgun (WGS) entry which is preliminary data.</text>
</comment>
<reference evidence="1 2" key="1">
    <citation type="submission" date="2023-03" db="EMBL/GenBank/DDBJ databases">
        <title>WGS of Gossypium arboreum.</title>
        <authorList>
            <person name="Yu D."/>
        </authorList>
    </citation>
    <scope>NUCLEOTIDE SEQUENCE [LARGE SCALE GENOMIC DNA]</scope>
    <source>
        <tissue evidence="1">Leaf</tissue>
    </source>
</reference>
<sequence length="118" mass="12978">MSVRLKGGLGIRQMNQVNEALLDKTAWRDSVSTESPMITIFKNKKDTSFLRPVSSARVIIDRPTEAMTMHLKPLYIKVHIEGVPVSGVLVDGGAALLCSLGFRASHESLAWFPALNSR</sequence>
<accession>A0ABR0M9U2</accession>
<evidence type="ECO:0000313" key="1">
    <source>
        <dbReference type="EMBL" id="KAK5769916.1"/>
    </source>
</evidence>
<protein>
    <submittedName>
        <fullName evidence="1">Uncharacterized protein</fullName>
    </submittedName>
</protein>
<organism evidence="1 2">
    <name type="scientific">Gossypium arboreum</name>
    <name type="common">Tree cotton</name>
    <name type="synonym">Gossypium nanking</name>
    <dbReference type="NCBI Taxonomy" id="29729"/>
    <lineage>
        <taxon>Eukaryota</taxon>
        <taxon>Viridiplantae</taxon>
        <taxon>Streptophyta</taxon>
        <taxon>Embryophyta</taxon>
        <taxon>Tracheophyta</taxon>
        <taxon>Spermatophyta</taxon>
        <taxon>Magnoliopsida</taxon>
        <taxon>eudicotyledons</taxon>
        <taxon>Gunneridae</taxon>
        <taxon>Pentapetalae</taxon>
        <taxon>rosids</taxon>
        <taxon>malvids</taxon>
        <taxon>Malvales</taxon>
        <taxon>Malvaceae</taxon>
        <taxon>Malvoideae</taxon>
        <taxon>Gossypium</taxon>
    </lineage>
</organism>
<dbReference type="Proteomes" id="UP001358586">
    <property type="component" value="Unassembled WGS sequence"/>
</dbReference>
<evidence type="ECO:0000313" key="2">
    <source>
        <dbReference type="Proteomes" id="UP001358586"/>
    </source>
</evidence>